<feature type="binding site" description="axial binding residue" evidence="4">
    <location>
        <position position="456"/>
    </location>
    <ligand>
        <name>heme</name>
        <dbReference type="ChEBI" id="CHEBI:30413"/>
    </ligand>
    <ligandPart>
        <name>Fe</name>
        <dbReference type="ChEBI" id="CHEBI:18248"/>
    </ligandPart>
</feature>
<dbReference type="Proteomes" id="UP001345827">
    <property type="component" value="Unassembled WGS sequence"/>
</dbReference>
<dbReference type="InterPro" id="IPR050121">
    <property type="entry name" value="Cytochrome_P450_monoxygenase"/>
</dbReference>
<evidence type="ECO:0000256" key="1">
    <source>
        <dbReference type="ARBA" id="ARBA00001971"/>
    </source>
</evidence>
<evidence type="ECO:0000256" key="3">
    <source>
        <dbReference type="ARBA" id="ARBA00023004"/>
    </source>
</evidence>
<evidence type="ECO:0000313" key="7">
    <source>
        <dbReference type="Proteomes" id="UP001345827"/>
    </source>
</evidence>
<dbReference type="InterPro" id="IPR001128">
    <property type="entry name" value="Cyt_P450"/>
</dbReference>
<dbReference type="PROSITE" id="PS00086">
    <property type="entry name" value="CYTOCHROME_P450"/>
    <property type="match status" value="1"/>
</dbReference>
<evidence type="ECO:0000256" key="4">
    <source>
        <dbReference type="PIRSR" id="PIRSR602401-1"/>
    </source>
</evidence>
<comment type="caution">
    <text evidence="6">The sequence shown here is derived from an EMBL/GenBank/DDBJ whole genome shotgun (WGS) entry which is preliminary data.</text>
</comment>
<keyword evidence="5" id="KW-0560">Oxidoreductase</keyword>
<organism evidence="6 7">
    <name type="scientific">Vermiconidia calcicola</name>
    <dbReference type="NCBI Taxonomy" id="1690605"/>
    <lineage>
        <taxon>Eukaryota</taxon>
        <taxon>Fungi</taxon>
        <taxon>Dikarya</taxon>
        <taxon>Ascomycota</taxon>
        <taxon>Pezizomycotina</taxon>
        <taxon>Dothideomycetes</taxon>
        <taxon>Dothideomycetidae</taxon>
        <taxon>Mycosphaerellales</taxon>
        <taxon>Extremaceae</taxon>
        <taxon>Vermiconidia</taxon>
    </lineage>
</organism>
<dbReference type="AlphaFoldDB" id="A0AAV9QB90"/>
<dbReference type="PRINTS" id="PR00463">
    <property type="entry name" value="EP450I"/>
</dbReference>
<dbReference type="GO" id="GO:0016705">
    <property type="term" value="F:oxidoreductase activity, acting on paired donors, with incorporation or reduction of molecular oxygen"/>
    <property type="evidence" value="ECO:0007669"/>
    <property type="project" value="InterPro"/>
</dbReference>
<dbReference type="InterPro" id="IPR002401">
    <property type="entry name" value="Cyt_P450_E_grp-I"/>
</dbReference>
<dbReference type="PANTHER" id="PTHR24305:SF172">
    <property type="entry name" value="P450, PUTATIVE (EUROFUNG)-RELATED"/>
    <property type="match status" value="1"/>
</dbReference>
<evidence type="ECO:0008006" key="8">
    <source>
        <dbReference type="Google" id="ProtNLM"/>
    </source>
</evidence>
<name>A0AAV9QB90_9PEZI</name>
<evidence type="ECO:0000256" key="5">
    <source>
        <dbReference type="RuleBase" id="RU000461"/>
    </source>
</evidence>
<keyword evidence="4 5" id="KW-0349">Heme</keyword>
<protein>
    <recommendedName>
        <fullName evidence="8">Cytochrome P450</fullName>
    </recommendedName>
</protein>
<proteinExistence type="inferred from homology"/>
<reference evidence="6 7" key="1">
    <citation type="submission" date="2023-06" db="EMBL/GenBank/DDBJ databases">
        <title>Black Yeasts Isolated from many extreme environments.</title>
        <authorList>
            <person name="Coleine C."/>
            <person name="Stajich J.E."/>
            <person name="Selbmann L."/>
        </authorList>
    </citation>
    <scope>NUCLEOTIDE SEQUENCE [LARGE SCALE GENOMIC DNA]</scope>
    <source>
        <strain evidence="6 7">CCFEE 5887</strain>
    </source>
</reference>
<dbReference type="GO" id="GO:0020037">
    <property type="term" value="F:heme binding"/>
    <property type="evidence" value="ECO:0007669"/>
    <property type="project" value="InterPro"/>
</dbReference>
<dbReference type="Gene3D" id="1.10.630.10">
    <property type="entry name" value="Cytochrome P450"/>
    <property type="match status" value="1"/>
</dbReference>
<dbReference type="GO" id="GO:0005506">
    <property type="term" value="F:iron ion binding"/>
    <property type="evidence" value="ECO:0007669"/>
    <property type="project" value="InterPro"/>
</dbReference>
<dbReference type="InterPro" id="IPR036396">
    <property type="entry name" value="Cyt_P450_sf"/>
</dbReference>
<evidence type="ECO:0000256" key="2">
    <source>
        <dbReference type="ARBA" id="ARBA00022723"/>
    </source>
</evidence>
<dbReference type="PRINTS" id="PR00385">
    <property type="entry name" value="P450"/>
</dbReference>
<dbReference type="InterPro" id="IPR017972">
    <property type="entry name" value="Cyt_P450_CS"/>
</dbReference>
<accession>A0AAV9QB90</accession>
<keyword evidence="3 4" id="KW-0408">Iron</keyword>
<gene>
    <name evidence="6" type="ORF">LTR25_003951</name>
</gene>
<evidence type="ECO:0000313" key="6">
    <source>
        <dbReference type="EMBL" id="KAK5538409.1"/>
    </source>
</evidence>
<comment type="similarity">
    <text evidence="5">Belongs to the cytochrome P450 family.</text>
</comment>
<keyword evidence="2 4" id="KW-0479">Metal-binding</keyword>
<keyword evidence="5" id="KW-0503">Monooxygenase</keyword>
<sequence length="523" mass="59388">MIQTSLLLGLAIGLVLLQPIFSYFRDSKNLRRFPAPSVAAFTNLWAANNHRLKHSSLKVHEAHETLGPIVRIQPKHVSFNVPEAVNDIYGHASKLTKDHFYDTFTGNEYASIVGTLSREDHARKRKYISNAFAQRNVVDMEPIIQEQVSVLIATFDQFCAAPPVPGAADPARDELYNIRWWFNLFSYDAIGAAAFGKPFGFLKQGTDKFQAETFEERRYETNALSAFHDSSTYDSILAHWPQLLPLLRRLSQWHPGYKGGVDTTAVSIAKIRERQRNGKPQGYTDFFHHLLQDRNGKDTGLNLLELEKEAGVMINAGHDTTATAITNCVFYIFSNPRVLGKLREELAPILGDQETSATYSQVKDLKYLRACLDESMRLRPPTSRGLPRETPPQGATIAGHEIAGGVTVSVPTYTIHRNSKLFKQPEEYRPERWFDDIEGPNCRQYVMPFSQGPRACIGRNLAYLEQQVLIATLVHRYELQFEQPGYVLPTIERFNANPGEMYVKLWRRRRKIEQPQAGVLPVE</sequence>
<dbReference type="SUPFAM" id="SSF48264">
    <property type="entry name" value="Cytochrome P450"/>
    <property type="match status" value="1"/>
</dbReference>
<comment type="cofactor">
    <cofactor evidence="1 4">
        <name>heme</name>
        <dbReference type="ChEBI" id="CHEBI:30413"/>
    </cofactor>
</comment>
<keyword evidence="7" id="KW-1185">Reference proteome</keyword>
<dbReference type="Pfam" id="PF00067">
    <property type="entry name" value="p450"/>
    <property type="match status" value="1"/>
</dbReference>
<dbReference type="CDD" id="cd11061">
    <property type="entry name" value="CYP67-like"/>
    <property type="match status" value="1"/>
</dbReference>
<dbReference type="PANTHER" id="PTHR24305">
    <property type="entry name" value="CYTOCHROME P450"/>
    <property type="match status" value="1"/>
</dbReference>
<dbReference type="EMBL" id="JAXLQG010000006">
    <property type="protein sequence ID" value="KAK5538409.1"/>
    <property type="molecule type" value="Genomic_DNA"/>
</dbReference>
<dbReference type="GO" id="GO:0004497">
    <property type="term" value="F:monooxygenase activity"/>
    <property type="evidence" value="ECO:0007669"/>
    <property type="project" value="UniProtKB-KW"/>
</dbReference>